<accession>A0A2A7MCX7</accession>
<proteinExistence type="predicted"/>
<dbReference type="EMBL" id="PDCJ01000004">
    <property type="protein sequence ID" value="PEG29201.1"/>
    <property type="molecule type" value="Genomic_DNA"/>
</dbReference>
<sequence>MKYHIITYSAQVRFSGERVYFSKVIDIDPIDCFIKIKEEETSSYTEFVLNFFCEINKDQYLKLLDKR</sequence>
<gene>
    <name evidence="1" type="ORF">CQ394_17670</name>
</gene>
<organism evidence="1 2">
    <name type="scientific">Clostridium neonatale</name>
    <dbReference type="NCBI Taxonomy" id="137838"/>
    <lineage>
        <taxon>Bacteria</taxon>
        <taxon>Bacillati</taxon>
        <taxon>Bacillota</taxon>
        <taxon>Clostridia</taxon>
        <taxon>Eubacteriales</taxon>
        <taxon>Clostridiaceae</taxon>
        <taxon>Clostridium</taxon>
    </lineage>
</organism>
<dbReference type="STRING" id="137838.GCA_001458595_00987"/>
<protein>
    <submittedName>
        <fullName evidence="1">Uncharacterized protein</fullName>
    </submittedName>
</protein>
<evidence type="ECO:0000313" key="1">
    <source>
        <dbReference type="EMBL" id="PEG29201.1"/>
    </source>
</evidence>
<dbReference type="Proteomes" id="UP000220840">
    <property type="component" value="Unassembled WGS sequence"/>
</dbReference>
<keyword evidence="2" id="KW-1185">Reference proteome</keyword>
<comment type="caution">
    <text evidence="1">The sequence shown here is derived from an EMBL/GenBank/DDBJ whole genome shotgun (WGS) entry which is preliminary data.</text>
</comment>
<dbReference type="RefSeq" id="WP_058293904.1">
    <property type="nucleotide sequence ID" value="NZ_JBNOOD010000001.1"/>
</dbReference>
<reference evidence="1 2" key="1">
    <citation type="submission" date="2017-10" db="EMBL/GenBank/DDBJ databases">
        <title>Effective Description of Clostridium neonatale sp. nov. linked to necrotizing enterocolitis in neonates and a clarification of species assignable to the genus Clostridium (Prazmowski 1880) emend. Lawson and Rainey 2016.</title>
        <authorList>
            <person name="Bernard K."/>
            <person name="Burdz T."/>
            <person name="Wiebe D."/>
            <person name="Balcewich B."/>
            <person name="Alfa M."/>
            <person name="Bernier A.-M."/>
        </authorList>
    </citation>
    <scope>NUCLEOTIDE SEQUENCE [LARGE SCALE GENOMIC DNA]</scope>
    <source>
        <strain evidence="1 2">LCDC99A005</strain>
    </source>
</reference>
<dbReference type="AlphaFoldDB" id="A0A2A7MCX7"/>
<evidence type="ECO:0000313" key="2">
    <source>
        <dbReference type="Proteomes" id="UP000220840"/>
    </source>
</evidence>
<dbReference type="OrthoDB" id="1929805at2"/>
<name>A0A2A7MCX7_9CLOT</name>